<dbReference type="EMBL" id="VKAD01000001">
    <property type="protein sequence ID" value="TXR53193.1"/>
    <property type="molecule type" value="Genomic_DNA"/>
</dbReference>
<reference evidence="2 3" key="1">
    <citation type="submission" date="2019-07" db="EMBL/GenBank/DDBJ databases">
        <title>Reinekea sp. strain SSH23 genome sequencing and assembly.</title>
        <authorList>
            <person name="Kim I."/>
        </authorList>
    </citation>
    <scope>NUCLEOTIDE SEQUENCE [LARGE SCALE GENOMIC DNA]</scope>
    <source>
        <strain evidence="2 3">SSH23</strain>
    </source>
</reference>
<dbReference type="InterPro" id="IPR016181">
    <property type="entry name" value="Acyl_CoA_acyltransferase"/>
</dbReference>
<dbReference type="RefSeq" id="WP_147712347.1">
    <property type="nucleotide sequence ID" value="NZ_VKAD01000001.1"/>
</dbReference>
<organism evidence="2 3">
    <name type="scientific">Reinekea thalattae</name>
    <dbReference type="NCBI Taxonomy" id="2593301"/>
    <lineage>
        <taxon>Bacteria</taxon>
        <taxon>Pseudomonadati</taxon>
        <taxon>Pseudomonadota</taxon>
        <taxon>Gammaproteobacteria</taxon>
        <taxon>Oceanospirillales</taxon>
        <taxon>Saccharospirillaceae</taxon>
        <taxon>Reinekea</taxon>
    </lineage>
</organism>
<evidence type="ECO:0000313" key="2">
    <source>
        <dbReference type="EMBL" id="TXR53193.1"/>
    </source>
</evidence>
<dbReference type="GO" id="GO:0016747">
    <property type="term" value="F:acyltransferase activity, transferring groups other than amino-acyl groups"/>
    <property type="evidence" value="ECO:0007669"/>
    <property type="project" value="InterPro"/>
</dbReference>
<dbReference type="AlphaFoldDB" id="A0A5C8Z7C1"/>
<keyword evidence="3" id="KW-1185">Reference proteome</keyword>
<sequence>MLATNFGISRHLEMADLKVSDIVELDRINMSDIIEKSGGTYSPEKRSNALKQEIRDGSKIITRYIGPKLAGYLQYSVDEFGSCYVVSLQVHPDHRNGSVLIWLIRNFKSCIPAQHIKELKSSVHINNAVSVSLHKRLGFSLRNTENHRYKFFLATGL</sequence>
<evidence type="ECO:0000259" key="1">
    <source>
        <dbReference type="PROSITE" id="PS51186"/>
    </source>
</evidence>
<gene>
    <name evidence="2" type="ORF">FME95_01055</name>
</gene>
<dbReference type="OrthoDB" id="5888432at2"/>
<proteinExistence type="predicted"/>
<evidence type="ECO:0000313" key="3">
    <source>
        <dbReference type="Proteomes" id="UP000321764"/>
    </source>
</evidence>
<keyword evidence="2" id="KW-0808">Transferase</keyword>
<comment type="caution">
    <text evidence="2">The sequence shown here is derived from an EMBL/GenBank/DDBJ whole genome shotgun (WGS) entry which is preliminary data.</text>
</comment>
<dbReference type="Proteomes" id="UP000321764">
    <property type="component" value="Unassembled WGS sequence"/>
</dbReference>
<dbReference type="PROSITE" id="PS51186">
    <property type="entry name" value="GNAT"/>
    <property type="match status" value="1"/>
</dbReference>
<feature type="domain" description="N-acetyltransferase" evidence="1">
    <location>
        <begin position="17"/>
        <end position="157"/>
    </location>
</feature>
<dbReference type="SUPFAM" id="SSF55729">
    <property type="entry name" value="Acyl-CoA N-acyltransferases (Nat)"/>
    <property type="match status" value="1"/>
</dbReference>
<protein>
    <submittedName>
        <fullName evidence="2">GNAT family N-acetyltransferase</fullName>
    </submittedName>
</protein>
<dbReference type="Gene3D" id="3.40.630.30">
    <property type="match status" value="1"/>
</dbReference>
<accession>A0A5C8Z7C1</accession>
<dbReference type="InterPro" id="IPR000182">
    <property type="entry name" value="GNAT_dom"/>
</dbReference>
<dbReference type="Pfam" id="PF00583">
    <property type="entry name" value="Acetyltransf_1"/>
    <property type="match status" value="1"/>
</dbReference>
<name>A0A5C8Z7C1_9GAMM</name>